<keyword evidence="3" id="KW-1185">Reference proteome</keyword>
<proteinExistence type="predicted"/>
<keyword evidence="1" id="KW-0812">Transmembrane</keyword>
<evidence type="ECO:0008006" key="4">
    <source>
        <dbReference type="Google" id="ProtNLM"/>
    </source>
</evidence>
<sequence length="93" mass="10036">MDDATPMTDNRAERVLAYMVAATIGLSIAAFLAVLIGTMAGAGADDGFSQGVWPYVLMLPIFGLPIGFVLIVVLLIVNMTRRRREGGPARERR</sequence>
<feature type="transmembrane region" description="Helical" evidence="1">
    <location>
        <begin position="15"/>
        <end position="40"/>
    </location>
</feature>
<evidence type="ECO:0000256" key="1">
    <source>
        <dbReference type="SAM" id="Phobius"/>
    </source>
</evidence>
<evidence type="ECO:0000313" key="2">
    <source>
        <dbReference type="EMBL" id="QTX04002.1"/>
    </source>
</evidence>
<accession>A0A975FLB0</accession>
<dbReference type="Proteomes" id="UP000671914">
    <property type="component" value="Chromosome"/>
</dbReference>
<dbReference type="RefSeq" id="WP_210897159.1">
    <property type="nucleotide sequence ID" value="NZ_CP071696.1"/>
</dbReference>
<reference evidence="2" key="1">
    <citation type="submission" date="2021-03" db="EMBL/GenBank/DDBJ databases">
        <title>Agromyces archimandritus sp. nov., isolated from the cockroach Archimandrita tessellata.</title>
        <authorList>
            <person name="Guzman J."/>
            <person name="Ortuzar M."/>
            <person name="Poehlein A."/>
            <person name="Daniel R."/>
            <person name="Trujillo M."/>
            <person name="Vilcinskas A."/>
        </authorList>
    </citation>
    <scope>NUCLEOTIDE SEQUENCE</scope>
    <source>
        <strain evidence="2">G127AT</strain>
    </source>
</reference>
<protein>
    <recommendedName>
        <fullName evidence="4">Multidrug ABC transporter ATPase</fullName>
    </recommendedName>
</protein>
<evidence type="ECO:0000313" key="3">
    <source>
        <dbReference type="Proteomes" id="UP000671914"/>
    </source>
</evidence>
<name>A0A975FLB0_9MICO</name>
<keyword evidence="1" id="KW-1133">Transmembrane helix</keyword>
<keyword evidence="1" id="KW-0472">Membrane</keyword>
<dbReference type="KEGG" id="aarc:G127AT_11910"/>
<dbReference type="AlphaFoldDB" id="A0A975FLB0"/>
<dbReference type="EMBL" id="CP071696">
    <property type="protein sequence ID" value="QTX04002.1"/>
    <property type="molecule type" value="Genomic_DNA"/>
</dbReference>
<feature type="transmembrane region" description="Helical" evidence="1">
    <location>
        <begin position="52"/>
        <end position="77"/>
    </location>
</feature>
<gene>
    <name evidence="2" type="ORF">G127AT_11910</name>
</gene>
<organism evidence="2 3">
    <name type="scientific">Agromyces archimandritae</name>
    <dbReference type="NCBI Taxonomy" id="2781962"/>
    <lineage>
        <taxon>Bacteria</taxon>
        <taxon>Bacillati</taxon>
        <taxon>Actinomycetota</taxon>
        <taxon>Actinomycetes</taxon>
        <taxon>Micrococcales</taxon>
        <taxon>Microbacteriaceae</taxon>
        <taxon>Agromyces</taxon>
    </lineage>
</organism>